<dbReference type="AlphaFoldDB" id="A0A645BE40"/>
<gene>
    <name evidence="1" type="ORF">SDC9_106820</name>
</gene>
<accession>A0A645BE40</accession>
<dbReference type="EMBL" id="VSSQ01017555">
    <property type="protein sequence ID" value="MPM59974.1"/>
    <property type="molecule type" value="Genomic_DNA"/>
</dbReference>
<sequence>MRGNRAVRACRAQRADIDIHVRIDGVSPARNDQAGARKPAARAREGHGLCRRARVVDRQSSGQRNVAFRLRGQRAAQYTPRPTVECSVCSGDRAVRVDRGQRSD</sequence>
<proteinExistence type="predicted"/>
<protein>
    <submittedName>
        <fullName evidence="1">Uncharacterized protein</fullName>
    </submittedName>
</protein>
<comment type="caution">
    <text evidence="1">The sequence shown here is derived from an EMBL/GenBank/DDBJ whole genome shotgun (WGS) entry which is preliminary data.</text>
</comment>
<evidence type="ECO:0000313" key="1">
    <source>
        <dbReference type="EMBL" id="MPM59974.1"/>
    </source>
</evidence>
<name>A0A645BE40_9ZZZZ</name>
<reference evidence="1" key="1">
    <citation type="submission" date="2019-08" db="EMBL/GenBank/DDBJ databases">
        <authorList>
            <person name="Kucharzyk K."/>
            <person name="Murdoch R.W."/>
            <person name="Higgins S."/>
            <person name="Loffler F."/>
        </authorList>
    </citation>
    <scope>NUCLEOTIDE SEQUENCE</scope>
</reference>
<organism evidence="1">
    <name type="scientific">bioreactor metagenome</name>
    <dbReference type="NCBI Taxonomy" id="1076179"/>
    <lineage>
        <taxon>unclassified sequences</taxon>
        <taxon>metagenomes</taxon>
        <taxon>ecological metagenomes</taxon>
    </lineage>
</organism>